<name>A0A0T6B3G9_9SCAR</name>
<gene>
    <name evidence="2" type="ORF">AMK59_4968</name>
</gene>
<dbReference type="InterPro" id="IPR012479">
    <property type="entry name" value="SAP30BP"/>
</dbReference>
<dbReference type="PANTHER" id="PTHR13464">
    <property type="entry name" value="TRANSCRIPTIONAL REGULATOR PROTEIN HCNGP"/>
    <property type="match status" value="1"/>
</dbReference>
<dbReference type="Pfam" id="PF07818">
    <property type="entry name" value="HCNGP"/>
    <property type="match status" value="1"/>
</dbReference>
<dbReference type="GO" id="GO:0006355">
    <property type="term" value="P:regulation of DNA-templated transcription"/>
    <property type="evidence" value="ECO:0007669"/>
    <property type="project" value="InterPro"/>
</dbReference>
<proteinExistence type="predicted"/>
<evidence type="ECO:0000256" key="1">
    <source>
        <dbReference type="SAM" id="MobiDB-lite"/>
    </source>
</evidence>
<feature type="compositionally biased region" description="Polar residues" evidence="1">
    <location>
        <begin position="292"/>
        <end position="304"/>
    </location>
</feature>
<dbReference type="GO" id="GO:0005634">
    <property type="term" value="C:nucleus"/>
    <property type="evidence" value="ECO:0007669"/>
    <property type="project" value="TreeGrafter"/>
</dbReference>
<dbReference type="OrthoDB" id="1714508at2759"/>
<feature type="compositionally biased region" description="Low complexity" evidence="1">
    <location>
        <begin position="77"/>
        <end position="93"/>
    </location>
</feature>
<protein>
    <recommendedName>
        <fullName evidence="4">SAP30-binding protein</fullName>
    </recommendedName>
</protein>
<sequence>FVKEVEGCVKTCCIFLSFAVDSATTFKLNLISTSRMTQSTALASLTATYTDSEGEDEPNEDSHLNTGSVTINSANTSPDKSTPSSRPSSPIPARITSKVAKLVSYQDDTIVSDDEGEQDAANQPETLVIITDADVTNNVEVEHSEEDGVQIPPEPAGHCSADIQEKISRLYDKMQTEGLDMNALIQQKKNFRNPSIYEKLIQFCSINELGTNYPPAIYDPLKWSKESYYEDLAKVQKVEMDKREKERKSKIEVVSGTKKQEEEAKKRKSKWDQPGGNSLSSHNLKPAGLVQPSLTNSATGTKATVISAFGSLPKKPR</sequence>
<feature type="non-terminal residue" evidence="2">
    <location>
        <position position="317"/>
    </location>
</feature>
<evidence type="ECO:0000313" key="2">
    <source>
        <dbReference type="EMBL" id="KRT81846.1"/>
    </source>
</evidence>
<dbReference type="AlphaFoldDB" id="A0A0T6B3G9"/>
<dbReference type="PANTHER" id="PTHR13464:SF0">
    <property type="entry name" value="SAP30-BINDING PROTEIN"/>
    <property type="match status" value="1"/>
</dbReference>
<keyword evidence="3" id="KW-1185">Reference proteome</keyword>
<feature type="compositionally biased region" description="Basic and acidic residues" evidence="1">
    <location>
        <begin position="239"/>
        <end position="251"/>
    </location>
</feature>
<feature type="region of interest" description="Disordered" evidence="1">
    <location>
        <begin position="239"/>
        <end position="317"/>
    </location>
</feature>
<dbReference type="Proteomes" id="UP000051574">
    <property type="component" value="Unassembled WGS sequence"/>
</dbReference>
<organism evidence="2 3">
    <name type="scientific">Oryctes borbonicus</name>
    <dbReference type="NCBI Taxonomy" id="1629725"/>
    <lineage>
        <taxon>Eukaryota</taxon>
        <taxon>Metazoa</taxon>
        <taxon>Ecdysozoa</taxon>
        <taxon>Arthropoda</taxon>
        <taxon>Hexapoda</taxon>
        <taxon>Insecta</taxon>
        <taxon>Pterygota</taxon>
        <taxon>Neoptera</taxon>
        <taxon>Endopterygota</taxon>
        <taxon>Coleoptera</taxon>
        <taxon>Polyphaga</taxon>
        <taxon>Scarabaeiformia</taxon>
        <taxon>Scarabaeidae</taxon>
        <taxon>Dynastinae</taxon>
        <taxon>Oryctes</taxon>
    </lineage>
</organism>
<accession>A0A0T6B3G9</accession>
<feature type="region of interest" description="Disordered" evidence="1">
    <location>
        <begin position="49"/>
        <end position="93"/>
    </location>
</feature>
<reference evidence="2 3" key="1">
    <citation type="submission" date="2015-09" db="EMBL/GenBank/DDBJ databases">
        <title>Draft genome of the scarab beetle Oryctes borbonicus.</title>
        <authorList>
            <person name="Meyer J.M."/>
            <person name="Markov G.V."/>
            <person name="Baskaran P."/>
            <person name="Herrmann M."/>
            <person name="Sommer R.J."/>
            <person name="Roedelsperger C."/>
        </authorList>
    </citation>
    <scope>NUCLEOTIDE SEQUENCE [LARGE SCALE GENOMIC DNA]</scope>
    <source>
        <strain evidence="2">OB123</strain>
        <tissue evidence="2">Whole animal</tissue>
    </source>
</reference>
<evidence type="ECO:0000313" key="3">
    <source>
        <dbReference type="Proteomes" id="UP000051574"/>
    </source>
</evidence>
<evidence type="ECO:0008006" key="4">
    <source>
        <dbReference type="Google" id="ProtNLM"/>
    </source>
</evidence>
<dbReference type="EMBL" id="LJIG01016023">
    <property type="protein sequence ID" value="KRT81846.1"/>
    <property type="molecule type" value="Genomic_DNA"/>
</dbReference>
<comment type="caution">
    <text evidence="2">The sequence shown here is derived from an EMBL/GenBank/DDBJ whole genome shotgun (WGS) entry which is preliminary data.</text>
</comment>
<feature type="non-terminal residue" evidence="2">
    <location>
        <position position="1"/>
    </location>
</feature>
<feature type="compositionally biased region" description="Polar residues" evidence="1">
    <location>
        <begin position="64"/>
        <end position="76"/>
    </location>
</feature>